<accession>A0A285PBI3</accession>
<reference evidence="2 3" key="1">
    <citation type="submission" date="2017-09" db="EMBL/GenBank/DDBJ databases">
        <authorList>
            <person name="Ehlers B."/>
            <person name="Leendertz F.H."/>
        </authorList>
    </citation>
    <scope>NUCLEOTIDE SEQUENCE [LARGE SCALE GENOMIC DNA]</scope>
    <source>
        <strain evidence="2 3">DSM 18289</strain>
    </source>
</reference>
<dbReference type="Gene3D" id="1.10.260.40">
    <property type="entry name" value="lambda repressor-like DNA-binding domains"/>
    <property type="match status" value="1"/>
</dbReference>
<dbReference type="Pfam" id="PF01381">
    <property type="entry name" value="HTH_3"/>
    <property type="match status" value="1"/>
</dbReference>
<dbReference type="InterPro" id="IPR010982">
    <property type="entry name" value="Lambda_DNA-bd_dom_sf"/>
</dbReference>
<feature type="domain" description="HTH cro/C1-type" evidence="1">
    <location>
        <begin position="56"/>
        <end position="105"/>
    </location>
</feature>
<dbReference type="SMART" id="SM00530">
    <property type="entry name" value="HTH_XRE"/>
    <property type="match status" value="1"/>
</dbReference>
<evidence type="ECO:0000313" key="3">
    <source>
        <dbReference type="Proteomes" id="UP000219439"/>
    </source>
</evidence>
<sequence>MKISHYVVLITTYDDNNLVVNKKSRFLSSVANYATDESAMGIDIKINKDWFLTAFKDKGTSLRQAAKHLEIDPSAMSRILSGQRKLQMSEAQELARFLNVPVAEVLAQAGMDIHEVPENSTIQLTREIDGDGLLSARAEPTALQYHIVAKAKTSLASDKSVVAAEVSALDGSFAFWDGATVLFRDAIEVEGQLADSLCVVTLSDGTMRIAHIGSTRPSGESTLTLPDGKKFKDTIKTATPILAVIP</sequence>
<dbReference type="PROSITE" id="PS50943">
    <property type="entry name" value="HTH_CROC1"/>
    <property type="match status" value="1"/>
</dbReference>
<gene>
    <name evidence="2" type="ORF">SAMN06265368_2168</name>
</gene>
<protein>
    <submittedName>
        <fullName evidence="2">Helix-turn-helix</fullName>
    </submittedName>
</protein>
<evidence type="ECO:0000313" key="2">
    <source>
        <dbReference type="EMBL" id="SNZ19089.1"/>
    </source>
</evidence>
<dbReference type="InterPro" id="IPR001387">
    <property type="entry name" value="Cro/C1-type_HTH"/>
</dbReference>
<organism evidence="2 3">
    <name type="scientific">Cohaesibacter gelatinilyticus</name>
    <dbReference type="NCBI Taxonomy" id="372072"/>
    <lineage>
        <taxon>Bacteria</taxon>
        <taxon>Pseudomonadati</taxon>
        <taxon>Pseudomonadota</taxon>
        <taxon>Alphaproteobacteria</taxon>
        <taxon>Hyphomicrobiales</taxon>
        <taxon>Cohaesibacteraceae</taxon>
    </lineage>
</organism>
<dbReference type="SUPFAM" id="SSF47413">
    <property type="entry name" value="lambda repressor-like DNA-binding domains"/>
    <property type="match status" value="1"/>
</dbReference>
<proteinExistence type="predicted"/>
<dbReference type="AlphaFoldDB" id="A0A285PBI3"/>
<name>A0A285PBI3_9HYPH</name>
<dbReference type="CDD" id="cd00093">
    <property type="entry name" value="HTH_XRE"/>
    <property type="match status" value="1"/>
</dbReference>
<dbReference type="EMBL" id="OBEL01000002">
    <property type="protein sequence ID" value="SNZ19089.1"/>
    <property type="molecule type" value="Genomic_DNA"/>
</dbReference>
<dbReference type="Proteomes" id="UP000219439">
    <property type="component" value="Unassembled WGS sequence"/>
</dbReference>
<dbReference type="GO" id="GO:0003677">
    <property type="term" value="F:DNA binding"/>
    <property type="evidence" value="ECO:0007669"/>
    <property type="project" value="InterPro"/>
</dbReference>
<evidence type="ECO:0000259" key="1">
    <source>
        <dbReference type="PROSITE" id="PS50943"/>
    </source>
</evidence>
<keyword evidence="3" id="KW-1185">Reference proteome</keyword>